<dbReference type="CDD" id="cd21809">
    <property type="entry name" value="ABC-2_lan_permease-like"/>
    <property type="match status" value="1"/>
</dbReference>
<feature type="transmembrane region" description="Helical" evidence="1">
    <location>
        <begin position="52"/>
        <end position="76"/>
    </location>
</feature>
<feature type="transmembrane region" description="Helical" evidence="1">
    <location>
        <begin position="21"/>
        <end position="40"/>
    </location>
</feature>
<dbReference type="Proteomes" id="UP000036932">
    <property type="component" value="Unassembled WGS sequence"/>
</dbReference>
<keyword evidence="1" id="KW-1133">Transmembrane helix</keyword>
<proteinExistence type="predicted"/>
<protein>
    <submittedName>
        <fullName evidence="2">ABC transporter permease</fullName>
    </submittedName>
</protein>
<evidence type="ECO:0000256" key="1">
    <source>
        <dbReference type="SAM" id="Phobius"/>
    </source>
</evidence>
<gene>
    <name evidence="2" type="ORF">AM231_00350</name>
</gene>
<accession>A0A0M1P0E0</accession>
<keyword evidence="3" id="KW-1185">Reference proteome</keyword>
<keyword evidence="1" id="KW-0472">Membrane</keyword>
<sequence>MMLELMRAEGLKLKLLCRWMPVIQGIILISMTALEWYLYFRQGPGGIYAGFAVMYMFLSFVFLLGITLLASIMAGTEHETKAWKQLLAMPVPKGSVYLAKLLWILVLQICAALITIMGMCLIWVLYSNEPIPWGIMVLQPLFACLSTLPMMAIQLWLSTVFSNQALPLALGIFGSITSLFLARSNSFIIQILPWSYPALSSPLIPGHMQWIGISLGVGIMLSVLGALLFARREFE</sequence>
<evidence type="ECO:0000313" key="2">
    <source>
        <dbReference type="EMBL" id="KOR87740.1"/>
    </source>
</evidence>
<name>A0A0M1P0E0_9BACL</name>
<dbReference type="AlphaFoldDB" id="A0A0M1P0E0"/>
<feature type="transmembrane region" description="Helical" evidence="1">
    <location>
        <begin position="97"/>
        <end position="125"/>
    </location>
</feature>
<feature type="transmembrane region" description="Helical" evidence="1">
    <location>
        <begin position="209"/>
        <end position="230"/>
    </location>
</feature>
<evidence type="ECO:0000313" key="3">
    <source>
        <dbReference type="Proteomes" id="UP000036932"/>
    </source>
</evidence>
<dbReference type="EMBL" id="LIUT01000001">
    <property type="protein sequence ID" value="KOR87740.1"/>
    <property type="molecule type" value="Genomic_DNA"/>
</dbReference>
<dbReference type="OrthoDB" id="3190532at2"/>
<dbReference type="PATRIC" id="fig|1705565.3.peg.1888"/>
<feature type="transmembrane region" description="Helical" evidence="1">
    <location>
        <begin position="131"/>
        <end position="153"/>
    </location>
</feature>
<organism evidence="2 3">
    <name type="scientific">Paenibacillus solani</name>
    <dbReference type="NCBI Taxonomy" id="1705565"/>
    <lineage>
        <taxon>Bacteria</taxon>
        <taxon>Bacillati</taxon>
        <taxon>Bacillota</taxon>
        <taxon>Bacilli</taxon>
        <taxon>Bacillales</taxon>
        <taxon>Paenibacillaceae</taxon>
        <taxon>Paenibacillus</taxon>
    </lineage>
</organism>
<dbReference type="Pfam" id="PF12730">
    <property type="entry name" value="ABC2_membrane_4"/>
    <property type="match status" value="1"/>
</dbReference>
<feature type="transmembrane region" description="Helical" evidence="1">
    <location>
        <begin position="165"/>
        <end position="189"/>
    </location>
</feature>
<keyword evidence="1" id="KW-0812">Transmembrane</keyword>
<comment type="caution">
    <text evidence="2">The sequence shown here is derived from an EMBL/GenBank/DDBJ whole genome shotgun (WGS) entry which is preliminary data.</text>
</comment>
<reference evidence="3" key="1">
    <citation type="submission" date="2015-08" db="EMBL/GenBank/DDBJ databases">
        <title>Genome sequencing project for genomic taxonomy and phylogenomics of Bacillus-like bacteria.</title>
        <authorList>
            <person name="Liu B."/>
            <person name="Wang J."/>
            <person name="Zhu Y."/>
            <person name="Liu G."/>
            <person name="Chen Q."/>
            <person name="Chen Z."/>
            <person name="Lan J."/>
            <person name="Che J."/>
            <person name="Ge C."/>
            <person name="Shi H."/>
            <person name="Pan Z."/>
            <person name="Liu X."/>
        </authorList>
    </citation>
    <scope>NUCLEOTIDE SEQUENCE [LARGE SCALE GENOMIC DNA]</scope>
    <source>
        <strain evidence="3">FJAT-22460</strain>
    </source>
</reference>
<dbReference type="RefSeq" id="WP_054400811.1">
    <property type="nucleotide sequence ID" value="NZ_LIUT01000001.1"/>
</dbReference>